<dbReference type="AlphaFoldDB" id="A0A7J7N1L9"/>
<evidence type="ECO:0000313" key="3">
    <source>
        <dbReference type="EMBL" id="KAF6161089.1"/>
    </source>
</evidence>
<keyword evidence="4" id="KW-1185">Reference proteome</keyword>
<sequence>MASSPIFLILSPLISTVIIGISNELHEDRKVYIVYMGALPKREYSPLKHHHSILRPVVDCSSVEETLFHSYKRSFNGFAAKLTAQEQQEL</sequence>
<accession>A0A7J7N1L9</accession>
<dbReference type="PANTHER" id="PTHR48222">
    <property type="entry name" value="PROTEINASE INHIBITOR, PROPEPTIDE"/>
    <property type="match status" value="1"/>
</dbReference>
<feature type="signal peptide" evidence="1">
    <location>
        <begin position="1"/>
        <end position="16"/>
    </location>
</feature>
<dbReference type="PANTHER" id="PTHR48222:SF4">
    <property type="entry name" value="PROTEINASE INHIBITOR, PROPEPTIDE"/>
    <property type="match status" value="1"/>
</dbReference>
<dbReference type="OrthoDB" id="2014869at2759"/>
<dbReference type="Pfam" id="PF05922">
    <property type="entry name" value="Inhibitor_I9"/>
    <property type="match status" value="1"/>
</dbReference>
<dbReference type="EMBL" id="JACGCM010001144">
    <property type="protein sequence ID" value="KAF6161089.1"/>
    <property type="molecule type" value="Genomic_DNA"/>
</dbReference>
<evidence type="ECO:0000259" key="2">
    <source>
        <dbReference type="Pfam" id="PF05922"/>
    </source>
</evidence>
<name>A0A7J7N1L9_9MAGN</name>
<evidence type="ECO:0000256" key="1">
    <source>
        <dbReference type="SAM" id="SignalP"/>
    </source>
</evidence>
<keyword evidence="1" id="KW-0732">Signal</keyword>
<dbReference type="Gene3D" id="3.30.70.80">
    <property type="entry name" value="Peptidase S8 propeptide/proteinase inhibitor I9"/>
    <property type="match status" value="1"/>
</dbReference>
<organism evidence="3 4">
    <name type="scientific">Kingdonia uniflora</name>
    <dbReference type="NCBI Taxonomy" id="39325"/>
    <lineage>
        <taxon>Eukaryota</taxon>
        <taxon>Viridiplantae</taxon>
        <taxon>Streptophyta</taxon>
        <taxon>Embryophyta</taxon>
        <taxon>Tracheophyta</taxon>
        <taxon>Spermatophyta</taxon>
        <taxon>Magnoliopsida</taxon>
        <taxon>Ranunculales</taxon>
        <taxon>Circaeasteraceae</taxon>
        <taxon>Kingdonia</taxon>
    </lineage>
</organism>
<evidence type="ECO:0000313" key="4">
    <source>
        <dbReference type="Proteomes" id="UP000541444"/>
    </source>
</evidence>
<feature type="chain" id="PRO_5029781405" description="Inhibitor I9 domain-containing protein" evidence="1">
    <location>
        <begin position="17"/>
        <end position="90"/>
    </location>
</feature>
<dbReference type="InterPro" id="IPR010259">
    <property type="entry name" value="S8pro/Inhibitor_I9"/>
</dbReference>
<dbReference type="InterPro" id="IPR037045">
    <property type="entry name" value="S8pro/Inhibitor_I9_sf"/>
</dbReference>
<dbReference type="Proteomes" id="UP000541444">
    <property type="component" value="Unassembled WGS sequence"/>
</dbReference>
<reference evidence="3 4" key="1">
    <citation type="journal article" date="2020" name="IScience">
        <title>Genome Sequencing of the Endangered Kingdonia uniflora (Circaeasteraceae, Ranunculales) Reveals Potential Mechanisms of Evolutionary Specialization.</title>
        <authorList>
            <person name="Sun Y."/>
            <person name="Deng T."/>
            <person name="Zhang A."/>
            <person name="Moore M.J."/>
            <person name="Landis J.B."/>
            <person name="Lin N."/>
            <person name="Zhang H."/>
            <person name="Zhang X."/>
            <person name="Huang J."/>
            <person name="Zhang X."/>
            <person name="Sun H."/>
            <person name="Wang H."/>
        </authorList>
    </citation>
    <scope>NUCLEOTIDE SEQUENCE [LARGE SCALE GENOMIC DNA]</scope>
    <source>
        <strain evidence="3">TB1705</strain>
        <tissue evidence="3">Leaf</tissue>
    </source>
</reference>
<feature type="domain" description="Inhibitor I9" evidence="2">
    <location>
        <begin position="31"/>
        <end position="90"/>
    </location>
</feature>
<proteinExistence type="predicted"/>
<protein>
    <recommendedName>
        <fullName evidence="2">Inhibitor I9 domain-containing protein</fullName>
    </recommendedName>
</protein>
<gene>
    <name evidence="3" type="ORF">GIB67_007730</name>
</gene>
<comment type="caution">
    <text evidence="3">The sequence shown here is derived from an EMBL/GenBank/DDBJ whole genome shotgun (WGS) entry which is preliminary data.</text>
</comment>